<sequence length="386" mass="41399">MSTDTTPADHGRRLLGADDPAELLAEAFLCLHERPVDCLLLSMGGEGVRPALITRSPLHHLLGEGGAENLGRHLALVRERGAGAVQALIVLGDGHQDLLAPVVRDILRRAGALVLDAARARDDEDPVLVSVRGAAAGTSWILHRDGGPRSSAGVRLTDCGPLREFAETRAAASAVLHGQRIPSACSHTRELSRIGEGLTLPSVDLSSTADSGALFATARAALAALLVDTGTMTPEDRMTKYEQLAALLSALAVDRLHWELLARCVERGSARAIDRESLLQQLVGDASWRPHSDVCAGGDWYVGLEQMRIVAASAVSAHEPARRSTARSAWRALTTLLVLLSWWNHRFATAGDLVDELREQEPESTLAPLLSRMTDTPIFPAWWPSA</sequence>
<protein>
    <recommendedName>
        <fullName evidence="3">DUF4192 domain-containing protein</fullName>
    </recommendedName>
</protein>
<keyword evidence="2" id="KW-1185">Reference proteome</keyword>
<proteinExistence type="predicted"/>
<dbReference type="OrthoDB" id="4789546at2"/>
<dbReference type="AlphaFoldDB" id="A0A291GXU0"/>
<name>A0A291GXU0_9MICO</name>
<evidence type="ECO:0000313" key="2">
    <source>
        <dbReference type="Proteomes" id="UP000217889"/>
    </source>
</evidence>
<dbReference type="Proteomes" id="UP000217889">
    <property type="component" value="Chromosome"/>
</dbReference>
<dbReference type="RefSeq" id="WP_096799489.1">
    <property type="nucleotide sequence ID" value="NZ_CP023564.1"/>
</dbReference>
<organism evidence="1 2">
    <name type="scientific">Brachybacterium ginsengisoli</name>
    <dbReference type="NCBI Taxonomy" id="1331682"/>
    <lineage>
        <taxon>Bacteria</taxon>
        <taxon>Bacillati</taxon>
        <taxon>Actinomycetota</taxon>
        <taxon>Actinomycetes</taxon>
        <taxon>Micrococcales</taxon>
        <taxon>Dermabacteraceae</taxon>
        <taxon>Brachybacterium</taxon>
    </lineage>
</organism>
<evidence type="ECO:0000313" key="1">
    <source>
        <dbReference type="EMBL" id="ATG55025.1"/>
    </source>
</evidence>
<dbReference type="KEGG" id="bgg:CFK41_09780"/>
<gene>
    <name evidence="1" type="ORF">CFK41_09780</name>
</gene>
<dbReference type="EMBL" id="CP023564">
    <property type="protein sequence ID" value="ATG55025.1"/>
    <property type="molecule type" value="Genomic_DNA"/>
</dbReference>
<accession>A0A291GXU0</accession>
<evidence type="ECO:0008006" key="3">
    <source>
        <dbReference type="Google" id="ProtNLM"/>
    </source>
</evidence>
<reference evidence="1 2" key="1">
    <citation type="journal article" date="2014" name="Int. J. Syst. Evol. Microbiol.">
        <title>Brachybacterium ginsengisoli sp. nov., isolated from soil of a ginseng field.</title>
        <authorList>
            <person name="Hoang V.A."/>
            <person name="Kim Y.J."/>
            <person name="Nguyen N.L."/>
            <person name="Yang D.C."/>
        </authorList>
    </citation>
    <scope>NUCLEOTIDE SEQUENCE [LARGE SCALE GENOMIC DNA]</scope>
    <source>
        <strain evidence="1 2">DCY80</strain>
    </source>
</reference>